<proteinExistence type="predicted"/>
<evidence type="ECO:0000259" key="11">
    <source>
        <dbReference type="PROSITE" id="PS51217"/>
    </source>
</evidence>
<dbReference type="InterPro" id="IPR014017">
    <property type="entry name" value="DNA_helicase_UvrD-like_C"/>
</dbReference>
<evidence type="ECO:0000256" key="4">
    <source>
        <dbReference type="ARBA" id="ARBA00022840"/>
    </source>
</evidence>
<feature type="binding site" evidence="9">
    <location>
        <begin position="52"/>
        <end position="59"/>
    </location>
    <ligand>
        <name>ATP</name>
        <dbReference type="ChEBI" id="CHEBI:30616"/>
    </ligand>
</feature>
<gene>
    <name evidence="12" type="ordered locus">Acid_1693</name>
</gene>
<evidence type="ECO:0000256" key="7">
    <source>
        <dbReference type="ARBA" id="ARBA00034808"/>
    </source>
</evidence>
<dbReference type="GO" id="GO:0016887">
    <property type="term" value="F:ATP hydrolysis activity"/>
    <property type="evidence" value="ECO:0007669"/>
    <property type="project" value="RHEA"/>
</dbReference>
<dbReference type="AlphaFoldDB" id="Q027X4"/>
<dbReference type="InParanoid" id="Q027X4"/>
<dbReference type="PROSITE" id="PS51217">
    <property type="entry name" value="UVRD_HELICASE_CTER"/>
    <property type="match status" value="1"/>
</dbReference>
<evidence type="ECO:0000256" key="9">
    <source>
        <dbReference type="PROSITE-ProRule" id="PRU00560"/>
    </source>
</evidence>
<dbReference type="EMBL" id="CP000473">
    <property type="protein sequence ID" value="ABJ82683.1"/>
    <property type="molecule type" value="Genomic_DNA"/>
</dbReference>
<dbReference type="InterPro" id="IPR027417">
    <property type="entry name" value="P-loop_NTPase"/>
</dbReference>
<dbReference type="GO" id="GO:0000725">
    <property type="term" value="P:recombinational repair"/>
    <property type="evidence" value="ECO:0007669"/>
    <property type="project" value="TreeGrafter"/>
</dbReference>
<dbReference type="GO" id="GO:0005524">
    <property type="term" value="F:ATP binding"/>
    <property type="evidence" value="ECO:0007669"/>
    <property type="project" value="UniProtKB-UniRule"/>
</dbReference>
<dbReference type="GO" id="GO:0003677">
    <property type="term" value="F:DNA binding"/>
    <property type="evidence" value="ECO:0007669"/>
    <property type="project" value="InterPro"/>
</dbReference>
<dbReference type="eggNOG" id="COG0210">
    <property type="taxonomic scope" value="Bacteria"/>
</dbReference>
<dbReference type="PANTHER" id="PTHR11070:SF23">
    <property type="entry name" value="RECBCD ENZYME SUBUNIT RECB"/>
    <property type="match status" value="1"/>
</dbReference>
<dbReference type="InterPro" id="IPR000212">
    <property type="entry name" value="DNA_helicase_UvrD/REP"/>
</dbReference>
<dbReference type="KEGG" id="sus:Acid_1693"/>
<evidence type="ECO:0000256" key="2">
    <source>
        <dbReference type="ARBA" id="ARBA00022801"/>
    </source>
</evidence>
<dbReference type="Gene3D" id="3.40.50.300">
    <property type="entry name" value="P-loop containing nucleotide triphosphate hydrolases"/>
    <property type="match status" value="3"/>
</dbReference>
<evidence type="ECO:0000256" key="3">
    <source>
        <dbReference type="ARBA" id="ARBA00022806"/>
    </source>
</evidence>
<evidence type="ECO:0000256" key="5">
    <source>
        <dbReference type="ARBA" id="ARBA00023235"/>
    </source>
</evidence>
<keyword evidence="1 9" id="KW-0547">Nucleotide-binding</keyword>
<keyword evidence="4 9" id="KW-0067">ATP-binding</keyword>
<evidence type="ECO:0000256" key="1">
    <source>
        <dbReference type="ARBA" id="ARBA00022741"/>
    </source>
</evidence>
<evidence type="ECO:0000259" key="10">
    <source>
        <dbReference type="PROSITE" id="PS51198"/>
    </source>
</evidence>
<evidence type="ECO:0000313" key="12">
    <source>
        <dbReference type="EMBL" id="ABJ82683.1"/>
    </source>
</evidence>
<feature type="domain" description="UvrD-like helicase ATP-binding" evidence="10">
    <location>
        <begin position="31"/>
        <end position="353"/>
    </location>
</feature>
<evidence type="ECO:0000256" key="8">
    <source>
        <dbReference type="ARBA" id="ARBA00048988"/>
    </source>
</evidence>
<dbReference type="Pfam" id="PF13361">
    <property type="entry name" value="UvrD_C"/>
    <property type="match status" value="1"/>
</dbReference>
<organism evidence="12">
    <name type="scientific">Solibacter usitatus (strain Ellin6076)</name>
    <dbReference type="NCBI Taxonomy" id="234267"/>
    <lineage>
        <taxon>Bacteria</taxon>
        <taxon>Pseudomonadati</taxon>
        <taxon>Acidobacteriota</taxon>
        <taxon>Terriglobia</taxon>
        <taxon>Bryobacterales</taxon>
        <taxon>Solibacteraceae</taxon>
        <taxon>Candidatus Solibacter</taxon>
    </lineage>
</organism>
<dbReference type="InterPro" id="IPR014016">
    <property type="entry name" value="UvrD-like_ATP-bd"/>
</dbReference>
<feature type="domain" description="UvrD-like helicase C-terminal" evidence="11">
    <location>
        <begin position="361"/>
        <end position="650"/>
    </location>
</feature>
<dbReference type="GO" id="GO:0043138">
    <property type="term" value="F:3'-5' DNA helicase activity"/>
    <property type="evidence" value="ECO:0007669"/>
    <property type="project" value="UniProtKB-EC"/>
</dbReference>
<dbReference type="GO" id="GO:0005829">
    <property type="term" value="C:cytosol"/>
    <property type="evidence" value="ECO:0007669"/>
    <property type="project" value="TreeGrafter"/>
</dbReference>
<protein>
    <recommendedName>
        <fullName evidence="7">DNA 3'-5' helicase</fullName>
        <ecNumber evidence="7">5.6.2.4</ecNumber>
    </recommendedName>
</protein>
<sequence length="749" mass="84887">MSIPRDFSIVDGKGGEETLQALELVSKLALKFNFEQWLIEHAPQESHLQVQAGAGTGKTAVMIRRVDFLLHSVDGLALNDIAMITFTRDATHEMRSRLMDHLKTRHGVSGKAWYIDWLEQFPALNISTIHSLARRLLQSVCAEIGLGRSFRLNAFRQEKKRIIEDVLAAQISAQETISKVLRLPLYKFIENAVSFWEELSRKGLSLIDIEGIDWGNCTDADGARLQTIFSTLFAQAEAKLESLKLNQNSASLDDLTRQLATLASRRSLLGTGGPTFRYLFVDEFQDSDESQIRLVAALCRDFGAVLFVVGDIKQSIYRFRGATYTAFNALEKAISSFGGTLAEYTLAKNYRTASAVLDRLHPRFSSWNANGWLPYRSQDRLVPTVQDQGSFRSSGYRKKGERHQAQVLEWIREAADTLPTSGSDGRRPRAAVLVRTHREAELVHEWCSGAGIACEVRRGGDLFASEATYDLLALITAFLHPGDSVALLNLAATAYSEVHIPWPLLLRHKGDGAALRSAMENHQLTEHWAGLVETSRSEPVLSLLRSAIEHLEPSRRIRDRERERIAAEHSDWNEAEVLREANQAGIRYQLDLDRLVELMHKTFNENFASLYSVQEWLTVQRSVNREQERLDLPDEVLPAVLCTTVHASKGAEFHTVILPFTHRPFRFDRSELLLTQVANRWRAAWRLMVDEDSVITNSLYASSNQDEALEVRREETRLLYVAMTRCQRRLWICAFENSLATENWGDLLR</sequence>
<dbReference type="PANTHER" id="PTHR11070">
    <property type="entry name" value="UVRD / RECB / PCRA DNA HELICASE FAMILY MEMBER"/>
    <property type="match status" value="1"/>
</dbReference>
<keyword evidence="3 9" id="KW-0347">Helicase</keyword>
<dbReference type="SUPFAM" id="SSF52540">
    <property type="entry name" value="P-loop containing nucleoside triphosphate hydrolases"/>
    <property type="match status" value="1"/>
</dbReference>
<accession>Q027X4</accession>
<keyword evidence="2 9" id="KW-0378">Hydrolase</keyword>
<dbReference type="EC" id="5.6.2.4" evidence="7"/>
<dbReference type="STRING" id="234267.Acid_1693"/>
<dbReference type="HOGENOM" id="CLU_010995_0_0_0"/>
<dbReference type="PROSITE" id="PS51198">
    <property type="entry name" value="UVRD_HELICASE_ATP_BIND"/>
    <property type="match status" value="1"/>
</dbReference>
<comment type="catalytic activity">
    <reaction evidence="8">
        <text>ATP + H2O = ADP + phosphate + H(+)</text>
        <dbReference type="Rhea" id="RHEA:13065"/>
        <dbReference type="ChEBI" id="CHEBI:15377"/>
        <dbReference type="ChEBI" id="CHEBI:15378"/>
        <dbReference type="ChEBI" id="CHEBI:30616"/>
        <dbReference type="ChEBI" id="CHEBI:43474"/>
        <dbReference type="ChEBI" id="CHEBI:456216"/>
        <dbReference type="EC" id="5.6.2.4"/>
    </reaction>
</comment>
<name>Q027X4_SOLUE</name>
<dbReference type="Pfam" id="PF00580">
    <property type="entry name" value="UvrD-helicase"/>
    <property type="match status" value="1"/>
</dbReference>
<dbReference type="Gene3D" id="1.10.486.10">
    <property type="entry name" value="PCRA, domain 4"/>
    <property type="match status" value="1"/>
</dbReference>
<comment type="catalytic activity">
    <reaction evidence="6">
        <text>Couples ATP hydrolysis with the unwinding of duplex DNA by translocating in the 3'-5' direction.</text>
        <dbReference type="EC" id="5.6.2.4"/>
    </reaction>
</comment>
<dbReference type="GO" id="GO:0009338">
    <property type="term" value="C:exodeoxyribonuclease V complex"/>
    <property type="evidence" value="ECO:0007669"/>
    <property type="project" value="TreeGrafter"/>
</dbReference>
<keyword evidence="5" id="KW-0413">Isomerase</keyword>
<evidence type="ECO:0000256" key="6">
    <source>
        <dbReference type="ARBA" id="ARBA00034617"/>
    </source>
</evidence>
<reference evidence="12" key="1">
    <citation type="submission" date="2006-10" db="EMBL/GenBank/DDBJ databases">
        <title>Complete sequence of Solibacter usitatus Ellin6076.</title>
        <authorList>
            <consortium name="US DOE Joint Genome Institute"/>
            <person name="Copeland A."/>
            <person name="Lucas S."/>
            <person name="Lapidus A."/>
            <person name="Barry K."/>
            <person name="Detter J.C."/>
            <person name="Glavina del Rio T."/>
            <person name="Hammon N."/>
            <person name="Israni S."/>
            <person name="Dalin E."/>
            <person name="Tice H."/>
            <person name="Pitluck S."/>
            <person name="Thompson L.S."/>
            <person name="Brettin T."/>
            <person name="Bruce D."/>
            <person name="Han C."/>
            <person name="Tapia R."/>
            <person name="Gilna P."/>
            <person name="Schmutz J."/>
            <person name="Larimer F."/>
            <person name="Land M."/>
            <person name="Hauser L."/>
            <person name="Kyrpides N."/>
            <person name="Mikhailova N."/>
            <person name="Janssen P.H."/>
            <person name="Kuske C.R."/>
            <person name="Richardson P."/>
        </authorList>
    </citation>
    <scope>NUCLEOTIDE SEQUENCE</scope>
    <source>
        <strain evidence="12">Ellin6076</strain>
    </source>
</reference>